<evidence type="ECO:0000313" key="2">
    <source>
        <dbReference type="Proteomes" id="UP000499080"/>
    </source>
</evidence>
<reference evidence="1 2" key="1">
    <citation type="journal article" date="2019" name="Sci. Rep.">
        <title>Orb-weaving spider Araneus ventricosus genome elucidates the spidroin gene catalogue.</title>
        <authorList>
            <person name="Kono N."/>
            <person name="Nakamura H."/>
            <person name="Ohtoshi R."/>
            <person name="Moran D.A.P."/>
            <person name="Shinohara A."/>
            <person name="Yoshida Y."/>
            <person name="Fujiwara M."/>
            <person name="Mori M."/>
            <person name="Tomita M."/>
            <person name="Arakawa K."/>
        </authorList>
    </citation>
    <scope>NUCLEOTIDE SEQUENCE [LARGE SCALE GENOMIC DNA]</scope>
</reference>
<dbReference type="AlphaFoldDB" id="A0A4Y2QDN0"/>
<evidence type="ECO:0000313" key="1">
    <source>
        <dbReference type="EMBL" id="GBN61342.1"/>
    </source>
</evidence>
<dbReference type="Proteomes" id="UP000499080">
    <property type="component" value="Unassembled WGS sequence"/>
</dbReference>
<comment type="caution">
    <text evidence="1">The sequence shown here is derived from an EMBL/GenBank/DDBJ whole genome shotgun (WGS) entry which is preliminary data.</text>
</comment>
<organism evidence="1 2">
    <name type="scientific">Araneus ventricosus</name>
    <name type="common">Orbweaver spider</name>
    <name type="synonym">Epeira ventricosa</name>
    <dbReference type="NCBI Taxonomy" id="182803"/>
    <lineage>
        <taxon>Eukaryota</taxon>
        <taxon>Metazoa</taxon>
        <taxon>Ecdysozoa</taxon>
        <taxon>Arthropoda</taxon>
        <taxon>Chelicerata</taxon>
        <taxon>Arachnida</taxon>
        <taxon>Araneae</taxon>
        <taxon>Araneomorphae</taxon>
        <taxon>Entelegynae</taxon>
        <taxon>Araneoidea</taxon>
        <taxon>Araneidae</taxon>
        <taxon>Araneus</taxon>
    </lineage>
</organism>
<gene>
    <name evidence="1" type="ORF">AVEN_237714_1</name>
</gene>
<sequence length="90" mass="10497">MARPSAGTRLKASPHHMKIADIRQDRDRLMYSDFYCPQNWRPEQGGSMTTHQDNYTRRVGVLSSLPNMAYFVLQNIVKKTEYSFLTPFAR</sequence>
<protein>
    <submittedName>
        <fullName evidence="1">Uncharacterized protein</fullName>
    </submittedName>
</protein>
<keyword evidence="2" id="KW-1185">Reference proteome</keyword>
<proteinExistence type="predicted"/>
<name>A0A4Y2QDN0_ARAVE</name>
<accession>A0A4Y2QDN0</accession>
<dbReference type="EMBL" id="BGPR01013595">
    <property type="protein sequence ID" value="GBN61342.1"/>
    <property type="molecule type" value="Genomic_DNA"/>
</dbReference>